<sequence>MEALVRFIKKTKQLLAHLEAEFPTDDREEFIETIQGMLNERELILKELPDLGELSQNNKEELRKLEYKLKTLLENHQSKIKQDIKLLSLQKKKSDQYADPYGNFSIDGMYLDKKK</sequence>
<keyword evidence="1" id="KW-0969">Cilium</keyword>
<organism evidence="1 2">
    <name type="scientific">Anoxybacillus andreesenii</name>
    <dbReference type="NCBI Taxonomy" id="1325932"/>
    <lineage>
        <taxon>Bacteria</taxon>
        <taxon>Bacillati</taxon>
        <taxon>Bacillota</taxon>
        <taxon>Bacilli</taxon>
        <taxon>Bacillales</taxon>
        <taxon>Anoxybacillaceae</taxon>
        <taxon>Anoxybacillus</taxon>
    </lineage>
</organism>
<keyword evidence="1" id="KW-0966">Cell projection</keyword>
<name>A0ABT9V818_9BACL</name>
<proteinExistence type="predicted"/>
<keyword evidence="1" id="KW-0282">Flagellum</keyword>
<dbReference type="EMBL" id="JAUSTU010000020">
    <property type="protein sequence ID" value="MDQ0157104.1"/>
    <property type="molecule type" value="Genomic_DNA"/>
</dbReference>
<keyword evidence="2" id="KW-1185">Reference proteome</keyword>
<accession>A0ABT9V818</accession>
<dbReference type="Proteomes" id="UP001231362">
    <property type="component" value="Unassembled WGS sequence"/>
</dbReference>
<dbReference type="RefSeq" id="WP_307151577.1">
    <property type="nucleotide sequence ID" value="NZ_JAUSTU010000020.1"/>
</dbReference>
<protein>
    <submittedName>
        <fullName evidence="1">Flagellar protein FliT</fullName>
    </submittedName>
</protein>
<evidence type="ECO:0000313" key="2">
    <source>
        <dbReference type="Proteomes" id="UP001231362"/>
    </source>
</evidence>
<comment type="caution">
    <text evidence="1">The sequence shown here is derived from an EMBL/GenBank/DDBJ whole genome shotgun (WGS) entry which is preliminary data.</text>
</comment>
<reference evidence="1 2" key="1">
    <citation type="submission" date="2023-07" db="EMBL/GenBank/DDBJ databases">
        <title>Genomic Encyclopedia of Type Strains, Phase IV (KMG-IV): sequencing the most valuable type-strain genomes for metagenomic binning, comparative biology and taxonomic classification.</title>
        <authorList>
            <person name="Goeker M."/>
        </authorList>
    </citation>
    <scope>NUCLEOTIDE SEQUENCE [LARGE SCALE GENOMIC DNA]</scope>
    <source>
        <strain evidence="1 2">DSM 23948</strain>
    </source>
</reference>
<evidence type="ECO:0000313" key="1">
    <source>
        <dbReference type="EMBL" id="MDQ0157104.1"/>
    </source>
</evidence>
<gene>
    <name evidence="1" type="ORF">J2S07_003432</name>
</gene>